<name>A0ABZ2TLW3_9BACT</name>
<protein>
    <recommendedName>
        <fullName evidence="3">Gcp-like domain-containing protein</fullName>
    </recommendedName>
</protein>
<keyword evidence="2" id="KW-1185">Reference proteome</keyword>
<dbReference type="InterPro" id="IPR043129">
    <property type="entry name" value="ATPase_NBD"/>
</dbReference>
<proteinExistence type="predicted"/>
<accession>A0ABZ2TLW3</accession>
<dbReference type="Gene3D" id="3.30.420.40">
    <property type="match status" value="1"/>
</dbReference>
<dbReference type="Proteomes" id="UP001622612">
    <property type="component" value="Chromosome"/>
</dbReference>
<reference evidence="1" key="1">
    <citation type="submission" date="2021-11" db="EMBL/GenBank/DDBJ databases">
        <title>The first genome sequence of unculturable Mycoplasma faucium obtained by de novo assembly of metagenomic reads.</title>
        <authorList>
            <person name="Sabat A.J."/>
            <person name="Bathoorn E."/>
            <person name="Akkerboom V."/>
            <person name="Friedrich A.W."/>
        </authorList>
    </citation>
    <scope>NUCLEOTIDE SEQUENCE [LARGE SCALE GENOMIC DNA]</scope>
    <source>
        <strain evidence="1">UMCG-MFM1</strain>
    </source>
</reference>
<gene>
    <name evidence="1" type="ORF">LQ356_00925</name>
</gene>
<evidence type="ECO:0008006" key="3">
    <source>
        <dbReference type="Google" id="ProtNLM"/>
    </source>
</evidence>
<evidence type="ECO:0000313" key="1">
    <source>
        <dbReference type="EMBL" id="WYM97448.1"/>
    </source>
</evidence>
<dbReference type="RefSeq" id="WP_405311899.1">
    <property type="nucleotide sequence ID" value="NZ_CP088155.1"/>
</dbReference>
<dbReference type="EMBL" id="CP088155">
    <property type="protein sequence ID" value="WYM97448.1"/>
    <property type="molecule type" value="Genomic_DNA"/>
</dbReference>
<sequence length="181" mass="20970">MNILIETSLDNLYMCIFDKKFNLITKVNLEKIVKKTDVFFDSLKTLLNSRKLGLLDIENIYVTLGPGSFSGSRIGLTFCRTMVQLKNNINLFVAPTYVLFKSQLNNENEIKIKANKYSIFRILGDKISLIPNDGNFHKFDYDRFEKNIKLYISFFKKVNKDELLDIDIIYGSDPQIGELKC</sequence>
<dbReference type="SUPFAM" id="SSF53067">
    <property type="entry name" value="Actin-like ATPase domain"/>
    <property type="match status" value="1"/>
</dbReference>
<evidence type="ECO:0000313" key="2">
    <source>
        <dbReference type="Proteomes" id="UP001622612"/>
    </source>
</evidence>
<organism evidence="1 2">
    <name type="scientific">Metamycoplasma faucium</name>
    <dbReference type="NCBI Taxonomy" id="56142"/>
    <lineage>
        <taxon>Bacteria</taxon>
        <taxon>Bacillati</taxon>
        <taxon>Mycoplasmatota</taxon>
        <taxon>Mycoplasmoidales</taxon>
        <taxon>Metamycoplasmataceae</taxon>
        <taxon>Metamycoplasma</taxon>
    </lineage>
</organism>